<dbReference type="PRINTS" id="PR00111">
    <property type="entry name" value="ABHYDROLASE"/>
</dbReference>
<keyword evidence="3" id="KW-1185">Reference proteome</keyword>
<organism evidence="2 3">
    <name type="scientific">Jiangella alkaliphila</name>
    <dbReference type="NCBI Taxonomy" id="419479"/>
    <lineage>
        <taxon>Bacteria</taxon>
        <taxon>Bacillati</taxon>
        <taxon>Actinomycetota</taxon>
        <taxon>Actinomycetes</taxon>
        <taxon>Jiangellales</taxon>
        <taxon>Jiangellaceae</taxon>
        <taxon>Jiangella</taxon>
    </lineage>
</organism>
<dbReference type="PANTHER" id="PTHR43433:SF5">
    <property type="entry name" value="AB HYDROLASE-1 DOMAIN-CONTAINING PROTEIN"/>
    <property type="match status" value="1"/>
</dbReference>
<dbReference type="OrthoDB" id="9802489at2"/>
<dbReference type="Pfam" id="PF00561">
    <property type="entry name" value="Abhydrolase_1"/>
    <property type="match status" value="1"/>
</dbReference>
<dbReference type="AlphaFoldDB" id="A0A1H2LW91"/>
<protein>
    <submittedName>
        <fullName evidence="2">Pimeloyl-ACP methyl ester carboxylesterase</fullName>
    </submittedName>
</protein>
<dbReference type="GO" id="GO:0004806">
    <property type="term" value="F:triacylglycerol lipase activity"/>
    <property type="evidence" value="ECO:0007669"/>
    <property type="project" value="TreeGrafter"/>
</dbReference>
<feature type="domain" description="AB hydrolase-1" evidence="1">
    <location>
        <begin position="14"/>
        <end position="242"/>
    </location>
</feature>
<evidence type="ECO:0000313" key="2">
    <source>
        <dbReference type="EMBL" id="SDU85132.1"/>
    </source>
</evidence>
<dbReference type="SUPFAM" id="SSF53474">
    <property type="entry name" value="alpha/beta-Hydrolases"/>
    <property type="match status" value="1"/>
</dbReference>
<dbReference type="Gene3D" id="3.40.50.1820">
    <property type="entry name" value="alpha/beta hydrolase"/>
    <property type="match status" value="1"/>
</dbReference>
<accession>A0A1H2LW91</accession>
<reference evidence="3" key="1">
    <citation type="submission" date="2016-10" db="EMBL/GenBank/DDBJ databases">
        <authorList>
            <person name="Varghese N."/>
            <person name="Submissions S."/>
        </authorList>
    </citation>
    <scope>NUCLEOTIDE SEQUENCE [LARGE SCALE GENOMIC DNA]</scope>
    <source>
        <strain evidence="3">DSM 45079</strain>
    </source>
</reference>
<dbReference type="STRING" id="419479.SAMN04488563_6735"/>
<evidence type="ECO:0000313" key="3">
    <source>
        <dbReference type="Proteomes" id="UP000182977"/>
    </source>
</evidence>
<dbReference type="Proteomes" id="UP000182977">
    <property type="component" value="Chromosome I"/>
</dbReference>
<evidence type="ECO:0000259" key="1">
    <source>
        <dbReference type="Pfam" id="PF00561"/>
    </source>
</evidence>
<dbReference type="InterPro" id="IPR029058">
    <property type="entry name" value="AB_hydrolase_fold"/>
</dbReference>
<proteinExistence type="predicted"/>
<name>A0A1H2LW91_9ACTN</name>
<dbReference type="InterPro" id="IPR050471">
    <property type="entry name" value="AB_hydrolase"/>
</dbReference>
<dbReference type="InterPro" id="IPR000073">
    <property type="entry name" value="AB_hydrolase_1"/>
</dbReference>
<dbReference type="RefSeq" id="WP_082155757.1">
    <property type="nucleotide sequence ID" value="NZ_LBMC01000058.1"/>
</dbReference>
<gene>
    <name evidence="2" type="ORF">SAMN04488563_6735</name>
</gene>
<dbReference type="GO" id="GO:0046503">
    <property type="term" value="P:glycerolipid catabolic process"/>
    <property type="evidence" value="ECO:0007669"/>
    <property type="project" value="TreeGrafter"/>
</dbReference>
<sequence length="255" mass="26834">MTVELAYEEIGAGPPLLLVMGLGADRAAWAPHVSRWADRFRCIVVDNRGAGRSPAPPGPYTTAAMADDYAALLAGLDGIGGGVDVVGISMGGGIAQELALRHPGLVRRLVLVAAWARAGAYTRDVLAGLAAARRGLTAAEYVTALQCLIWTPGWFERNAADLAADRDAPQAVEPDALAAQASACATHDTLDRLAAIAAPALVTAGVLDRFVPVRLSAELAAGLPSARLELFEDTGHVHHFEDVDRFNTLVEDWLR</sequence>
<dbReference type="PANTHER" id="PTHR43433">
    <property type="entry name" value="HYDROLASE, ALPHA/BETA FOLD FAMILY PROTEIN"/>
    <property type="match status" value="1"/>
</dbReference>
<dbReference type="EMBL" id="LT629791">
    <property type="protein sequence ID" value="SDU85132.1"/>
    <property type="molecule type" value="Genomic_DNA"/>
</dbReference>